<feature type="region of interest" description="Disordered" evidence="1">
    <location>
        <begin position="20"/>
        <end position="119"/>
    </location>
</feature>
<organism evidence="3 4">
    <name type="scientific">Uliginosibacterium paludis</name>
    <dbReference type="NCBI Taxonomy" id="1615952"/>
    <lineage>
        <taxon>Bacteria</taxon>
        <taxon>Pseudomonadati</taxon>
        <taxon>Pseudomonadota</taxon>
        <taxon>Betaproteobacteria</taxon>
        <taxon>Rhodocyclales</taxon>
        <taxon>Zoogloeaceae</taxon>
        <taxon>Uliginosibacterium</taxon>
    </lineage>
</organism>
<proteinExistence type="predicted"/>
<dbReference type="EMBL" id="JBEWLZ010000008">
    <property type="protein sequence ID" value="MET1490924.1"/>
    <property type="molecule type" value="Genomic_DNA"/>
</dbReference>
<feature type="compositionally biased region" description="Pro residues" evidence="1">
    <location>
        <begin position="26"/>
        <end position="60"/>
    </location>
</feature>
<keyword evidence="4" id="KW-1185">Reference proteome</keyword>
<evidence type="ECO:0000313" key="3">
    <source>
        <dbReference type="EMBL" id="MET1490924.1"/>
    </source>
</evidence>
<feature type="compositionally biased region" description="Low complexity" evidence="1">
    <location>
        <begin position="105"/>
        <end position="115"/>
    </location>
</feature>
<protein>
    <submittedName>
        <fullName evidence="3">Uncharacterized protein</fullName>
    </submittedName>
</protein>
<dbReference type="PRINTS" id="PR01217">
    <property type="entry name" value="PRICHEXTENSN"/>
</dbReference>
<dbReference type="RefSeq" id="WP_345924787.1">
    <property type="nucleotide sequence ID" value="NZ_JBDIVF010000002.1"/>
</dbReference>
<accession>A0ABV2CSN3</accession>
<name>A0ABV2CSN3_9RHOO</name>
<gene>
    <name evidence="3" type="ORF">ABVT11_13890</name>
</gene>
<evidence type="ECO:0000313" key="4">
    <source>
        <dbReference type="Proteomes" id="UP001548590"/>
    </source>
</evidence>
<comment type="caution">
    <text evidence="3">The sequence shown here is derived from an EMBL/GenBank/DDBJ whole genome shotgun (WGS) entry which is preliminary data.</text>
</comment>
<evidence type="ECO:0000256" key="1">
    <source>
        <dbReference type="SAM" id="MobiDB-lite"/>
    </source>
</evidence>
<sequence length="188" mass="19733">MPNSRHVLIMLCLLGSLSGCLQAPEKPLPPPPPPAPVIEPEEQPPAPIVLPVPKPAPKPAPRSSKAKTKPEKTRTPPGLPVPASPVLSAETVGPAGEPPAPAAEPPKTAAPAAKKAPPPIQGPAWLAACARRQQSSIGIQCDSDTLLAQPSANIRVYTRDADLARETPGGRIGLRETLPYRYRLYVIP</sequence>
<dbReference type="Proteomes" id="UP001548590">
    <property type="component" value="Unassembled WGS sequence"/>
</dbReference>
<keyword evidence="2" id="KW-0732">Signal</keyword>
<evidence type="ECO:0000256" key="2">
    <source>
        <dbReference type="SAM" id="SignalP"/>
    </source>
</evidence>
<reference evidence="3 4" key="1">
    <citation type="submission" date="2024-07" db="EMBL/GenBank/DDBJ databases">
        <title>Uliginosibacterium paludis KCTC:42655.</title>
        <authorList>
            <person name="Kim M.K."/>
        </authorList>
    </citation>
    <scope>NUCLEOTIDE SEQUENCE [LARGE SCALE GENOMIC DNA]</scope>
    <source>
        <strain evidence="3 4">KCTC 42655</strain>
    </source>
</reference>
<feature type="signal peptide" evidence="2">
    <location>
        <begin position="1"/>
        <end position="23"/>
    </location>
</feature>
<feature type="chain" id="PRO_5046986551" evidence="2">
    <location>
        <begin position="24"/>
        <end position="188"/>
    </location>
</feature>
<dbReference type="PROSITE" id="PS51257">
    <property type="entry name" value="PROKAR_LIPOPROTEIN"/>
    <property type="match status" value="1"/>
</dbReference>